<dbReference type="InterPro" id="IPR036396">
    <property type="entry name" value="Cyt_P450_sf"/>
</dbReference>
<evidence type="ECO:0000256" key="4">
    <source>
        <dbReference type="ARBA" id="ARBA00022723"/>
    </source>
</evidence>
<evidence type="ECO:0000313" key="8">
    <source>
        <dbReference type="Proteomes" id="UP001303760"/>
    </source>
</evidence>
<keyword evidence="5 6" id="KW-0408">Iron</keyword>
<dbReference type="SUPFAM" id="SSF48264">
    <property type="entry name" value="Cytochrome P450"/>
    <property type="match status" value="1"/>
</dbReference>
<evidence type="ECO:0000256" key="5">
    <source>
        <dbReference type="ARBA" id="ARBA00023004"/>
    </source>
</evidence>
<comment type="cofactor">
    <cofactor evidence="1 6">
        <name>heme</name>
        <dbReference type="ChEBI" id="CHEBI:30413"/>
    </cofactor>
</comment>
<dbReference type="GO" id="GO:0005506">
    <property type="term" value="F:iron ion binding"/>
    <property type="evidence" value="ECO:0007669"/>
    <property type="project" value="InterPro"/>
</dbReference>
<dbReference type="PANTHER" id="PTHR24305">
    <property type="entry name" value="CYTOCHROME P450"/>
    <property type="match status" value="1"/>
</dbReference>
<dbReference type="InterPro" id="IPR050121">
    <property type="entry name" value="Cytochrome_P450_monoxygenase"/>
</dbReference>
<comment type="caution">
    <text evidence="7">The sequence shown here is derived from an EMBL/GenBank/DDBJ whole genome shotgun (WGS) entry which is preliminary data.</text>
</comment>
<organism evidence="7 8">
    <name type="scientific">Achaetomium macrosporum</name>
    <dbReference type="NCBI Taxonomy" id="79813"/>
    <lineage>
        <taxon>Eukaryota</taxon>
        <taxon>Fungi</taxon>
        <taxon>Dikarya</taxon>
        <taxon>Ascomycota</taxon>
        <taxon>Pezizomycotina</taxon>
        <taxon>Sordariomycetes</taxon>
        <taxon>Sordariomycetidae</taxon>
        <taxon>Sordariales</taxon>
        <taxon>Chaetomiaceae</taxon>
        <taxon>Achaetomium</taxon>
    </lineage>
</organism>
<evidence type="ECO:0000256" key="2">
    <source>
        <dbReference type="ARBA" id="ARBA00010617"/>
    </source>
</evidence>
<protein>
    <submittedName>
        <fullName evidence="7">Cytochrome P450</fullName>
    </submittedName>
</protein>
<sequence length="285" mass="31066">MGLVGVSLDTGPAVKNELSRHLAPAYTLPSLLQSEPAISSTLALLFNWLDKFAASSEPVHLDKYFTFATSDIVGEAIFSKPIGFLREGRDIDNTIANSHPQAAYVSVAGSFRWIHNPDGRMQMYEVHSAAFNAVAAGNETISAGMQAFRARAEMGAADLGNNAAGVVSFADAQRLPFLQACIKEALRMFGRASMGLGEDASEFNPDPWFAADAASREKYFIPCGKGYASCSGQNLAKFELSKVCATLVRGYDIRQVEPQQEWTWKAYFTGVPENWPCYVAKREKA</sequence>
<reference evidence="7" key="2">
    <citation type="submission" date="2023-05" db="EMBL/GenBank/DDBJ databases">
        <authorList>
            <consortium name="Lawrence Berkeley National Laboratory"/>
            <person name="Steindorff A."/>
            <person name="Hensen N."/>
            <person name="Bonometti L."/>
            <person name="Westerberg I."/>
            <person name="Brannstrom I.O."/>
            <person name="Guillou S."/>
            <person name="Cros-Aarteil S."/>
            <person name="Calhoun S."/>
            <person name="Haridas S."/>
            <person name="Kuo A."/>
            <person name="Mondo S."/>
            <person name="Pangilinan J."/>
            <person name="Riley R."/>
            <person name="Labutti K."/>
            <person name="Andreopoulos B."/>
            <person name="Lipzen A."/>
            <person name="Chen C."/>
            <person name="Yanf M."/>
            <person name="Daum C."/>
            <person name="Ng V."/>
            <person name="Clum A."/>
            <person name="Ohm R."/>
            <person name="Martin F."/>
            <person name="Silar P."/>
            <person name="Natvig D."/>
            <person name="Lalanne C."/>
            <person name="Gautier V."/>
            <person name="Ament-Velasquez S.L."/>
            <person name="Kruys A."/>
            <person name="Hutchinson M.I."/>
            <person name="Powell A.J."/>
            <person name="Barry K."/>
            <person name="Miller A.N."/>
            <person name="Grigoriev I.V."/>
            <person name="Debuchy R."/>
            <person name="Gladieux P."/>
            <person name="Thoren M.H."/>
            <person name="Johannesson H."/>
        </authorList>
    </citation>
    <scope>NUCLEOTIDE SEQUENCE</scope>
    <source>
        <strain evidence="7">CBS 532.94</strain>
    </source>
</reference>
<keyword evidence="8" id="KW-1185">Reference proteome</keyword>
<dbReference type="PRINTS" id="PR00463">
    <property type="entry name" value="EP450I"/>
</dbReference>
<dbReference type="AlphaFoldDB" id="A0AAN7HBQ1"/>
<keyword evidence="4 6" id="KW-0479">Metal-binding</keyword>
<dbReference type="InterPro" id="IPR002401">
    <property type="entry name" value="Cyt_P450_E_grp-I"/>
</dbReference>
<dbReference type="PANTHER" id="PTHR24305:SF232">
    <property type="entry name" value="P450, PUTATIVE (EUROFUNG)-RELATED"/>
    <property type="match status" value="1"/>
</dbReference>
<feature type="binding site" description="axial binding residue" evidence="6">
    <location>
        <position position="230"/>
    </location>
    <ligand>
        <name>heme</name>
        <dbReference type="ChEBI" id="CHEBI:30413"/>
    </ligand>
    <ligandPart>
        <name>Fe</name>
        <dbReference type="ChEBI" id="CHEBI:18248"/>
    </ligandPart>
</feature>
<evidence type="ECO:0000313" key="7">
    <source>
        <dbReference type="EMBL" id="KAK4235099.1"/>
    </source>
</evidence>
<accession>A0AAN7HBQ1</accession>
<gene>
    <name evidence="7" type="ORF">C8A03DRAFT_46687</name>
</gene>
<dbReference type="GO" id="GO:0020037">
    <property type="term" value="F:heme binding"/>
    <property type="evidence" value="ECO:0007669"/>
    <property type="project" value="InterPro"/>
</dbReference>
<keyword evidence="3 6" id="KW-0349">Heme</keyword>
<dbReference type="Gene3D" id="1.10.630.10">
    <property type="entry name" value="Cytochrome P450"/>
    <property type="match status" value="2"/>
</dbReference>
<comment type="similarity">
    <text evidence="2">Belongs to the cytochrome P450 family.</text>
</comment>
<evidence type="ECO:0000256" key="6">
    <source>
        <dbReference type="PIRSR" id="PIRSR602401-1"/>
    </source>
</evidence>
<dbReference type="Proteomes" id="UP001303760">
    <property type="component" value="Unassembled WGS sequence"/>
</dbReference>
<proteinExistence type="inferred from homology"/>
<name>A0AAN7HBQ1_9PEZI</name>
<dbReference type="GO" id="GO:0004497">
    <property type="term" value="F:monooxygenase activity"/>
    <property type="evidence" value="ECO:0007669"/>
    <property type="project" value="InterPro"/>
</dbReference>
<dbReference type="EMBL" id="MU860297">
    <property type="protein sequence ID" value="KAK4235099.1"/>
    <property type="molecule type" value="Genomic_DNA"/>
</dbReference>
<dbReference type="GO" id="GO:0016705">
    <property type="term" value="F:oxidoreductase activity, acting on paired donors, with incorporation or reduction of molecular oxygen"/>
    <property type="evidence" value="ECO:0007669"/>
    <property type="project" value="InterPro"/>
</dbReference>
<dbReference type="InterPro" id="IPR001128">
    <property type="entry name" value="Cyt_P450"/>
</dbReference>
<dbReference type="Pfam" id="PF00067">
    <property type="entry name" value="p450"/>
    <property type="match status" value="1"/>
</dbReference>
<evidence type="ECO:0000256" key="3">
    <source>
        <dbReference type="ARBA" id="ARBA00022617"/>
    </source>
</evidence>
<reference evidence="7" key="1">
    <citation type="journal article" date="2023" name="Mol. Phylogenet. Evol.">
        <title>Genome-scale phylogeny and comparative genomics of the fungal order Sordariales.</title>
        <authorList>
            <person name="Hensen N."/>
            <person name="Bonometti L."/>
            <person name="Westerberg I."/>
            <person name="Brannstrom I.O."/>
            <person name="Guillou S."/>
            <person name="Cros-Aarteil S."/>
            <person name="Calhoun S."/>
            <person name="Haridas S."/>
            <person name="Kuo A."/>
            <person name="Mondo S."/>
            <person name="Pangilinan J."/>
            <person name="Riley R."/>
            <person name="LaButti K."/>
            <person name="Andreopoulos B."/>
            <person name="Lipzen A."/>
            <person name="Chen C."/>
            <person name="Yan M."/>
            <person name="Daum C."/>
            <person name="Ng V."/>
            <person name="Clum A."/>
            <person name="Steindorff A."/>
            <person name="Ohm R.A."/>
            <person name="Martin F."/>
            <person name="Silar P."/>
            <person name="Natvig D.O."/>
            <person name="Lalanne C."/>
            <person name="Gautier V."/>
            <person name="Ament-Velasquez S.L."/>
            <person name="Kruys A."/>
            <person name="Hutchinson M.I."/>
            <person name="Powell A.J."/>
            <person name="Barry K."/>
            <person name="Miller A.N."/>
            <person name="Grigoriev I.V."/>
            <person name="Debuchy R."/>
            <person name="Gladieux P."/>
            <person name="Hiltunen Thoren M."/>
            <person name="Johannesson H."/>
        </authorList>
    </citation>
    <scope>NUCLEOTIDE SEQUENCE</scope>
    <source>
        <strain evidence="7">CBS 532.94</strain>
    </source>
</reference>
<evidence type="ECO:0000256" key="1">
    <source>
        <dbReference type="ARBA" id="ARBA00001971"/>
    </source>
</evidence>